<feature type="compositionally biased region" description="Basic and acidic residues" evidence="1">
    <location>
        <begin position="494"/>
        <end position="506"/>
    </location>
</feature>
<feature type="compositionally biased region" description="Gly residues" evidence="1">
    <location>
        <begin position="75"/>
        <end position="87"/>
    </location>
</feature>
<reference evidence="3" key="1">
    <citation type="journal article" date="2019" name="Int. J. Syst. Evol. Microbiol.">
        <title>The Global Catalogue of Microorganisms (GCM) 10K type strain sequencing project: providing services to taxonomists for standard genome sequencing and annotation.</title>
        <authorList>
            <consortium name="The Broad Institute Genomics Platform"/>
            <consortium name="The Broad Institute Genome Sequencing Center for Infectious Disease"/>
            <person name="Wu L."/>
            <person name="Ma J."/>
        </authorList>
    </citation>
    <scope>NUCLEOTIDE SEQUENCE [LARGE SCALE GENOMIC DNA]</scope>
    <source>
        <strain evidence="3">JCM 18053</strain>
    </source>
</reference>
<feature type="compositionally biased region" description="Basic and acidic residues" evidence="1">
    <location>
        <begin position="42"/>
        <end position="74"/>
    </location>
</feature>
<feature type="region of interest" description="Disordered" evidence="1">
    <location>
        <begin position="492"/>
        <end position="637"/>
    </location>
</feature>
<organism evidence="2 3">
    <name type="scientific">Prosthecobacter algae</name>
    <dbReference type="NCBI Taxonomy" id="1144682"/>
    <lineage>
        <taxon>Bacteria</taxon>
        <taxon>Pseudomonadati</taxon>
        <taxon>Verrucomicrobiota</taxon>
        <taxon>Verrucomicrobiia</taxon>
        <taxon>Verrucomicrobiales</taxon>
        <taxon>Verrucomicrobiaceae</taxon>
        <taxon>Prosthecobacter</taxon>
    </lineage>
</organism>
<dbReference type="RefSeq" id="WP_345737874.1">
    <property type="nucleotide sequence ID" value="NZ_BAABIA010000008.1"/>
</dbReference>
<gene>
    <name evidence="2" type="ORF">GCM10023213_36930</name>
</gene>
<proteinExistence type="predicted"/>
<keyword evidence="3" id="KW-1185">Reference proteome</keyword>
<sequence length="637" mass="69537">MTEPEATPETPTPKPAGMVDLSDLRMMPAWVAGMSAPSNLSKYEEREDRGPRREGGPDRRSGDRRGGPPPRRDGGGFGGAPGGGQGRGEFRPRRDGPPGQGGGPRRDDRGGPRRFGDRDRGPERPQREWVEIPKDIKVIIEPEDKSAEALANHIRSSGHAFSMFDAARLVLAEGERFHARFSCAPERAGGLFVTSADGALFLTREEALSHILRSSAIESYYKAEEIELEEPKGEFKSMGVCGMTGELLGPPSHHSYQATLLRLHRERFGNMPLEEYKRRVRTEVNADLVAKWKEQQRKGQRWVYVKDQPEGAEPVTFSSRAEMEAHFRRTHGEDAVIEGREVVIPGSQEKSKLTHILGIMLRNAVEGARKHLFEMSQKLGGGFERRGLKLFKRRAGKLFVCRVKPRAIDPGVVFSERVAKIVEVLKTTPGMPLAKLVETIVPSTEPVVEGEAKPQLTDDQISVLKDLRWLTNEGYVIEYSDGIVFLGVQGEPNPAKEEKKGKEAAKAVEAGEEDSAGAAEAATATDETPSEVASEDVPVSEEVSHIGSLEGVSLEAQEELNESSPGPSSDDLTADAVQAELDVVEGAEGPEAAEAEAELNKTAAPVIEPEEDVLEDEPVAPELPTTIIEPEAEKKAE</sequence>
<evidence type="ECO:0000256" key="1">
    <source>
        <dbReference type="SAM" id="MobiDB-lite"/>
    </source>
</evidence>
<protein>
    <submittedName>
        <fullName evidence="2">Uncharacterized protein</fullName>
    </submittedName>
</protein>
<dbReference type="Proteomes" id="UP001499852">
    <property type="component" value="Unassembled WGS sequence"/>
</dbReference>
<evidence type="ECO:0000313" key="2">
    <source>
        <dbReference type="EMBL" id="GAA5145391.1"/>
    </source>
</evidence>
<dbReference type="EMBL" id="BAABIA010000008">
    <property type="protein sequence ID" value="GAA5145391.1"/>
    <property type="molecule type" value="Genomic_DNA"/>
</dbReference>
<comment type="caution">
    <text evidence="2">The sequence shown here is derived from an EMBL/GenBank/DDBJ whole genome shotgun (WGS) entry which is preliminary data.</text>
</comment>
<feature type="region of interest" description="Disordered" evidence="1">
    <location>
        <begin position="34"/>
        <end position="128"/>
    </location>
</feature>
<name>A0ABP9PGM7_9BACT</name>
<evidence type="ECO:0000313" key="3">
    <source>
        <dbReference type="Proteomes" id="UP001499852"/>
    </source>
</evidence>
<feature type="compositionally biased region" description="Polar residues" evidence="1">
    <location>
        <begin position="562"/>
        <end position="571"/>
    </location>
</feature>
<feature type="compositionally biased region" description="Acidic residues" evidence="1">
    <location>
        <begin position="608"/>
        <end position="619"/>
    </location>
</feature>
<accession>A0ABP9PGM7</accession>
<feature type="region of interest" description="Disordered" evidence="1">
    <location>
        <begin position="1"/>
        <end position="21"/>
    </location>
</feature>
<feature type="compositionally biased region" description="Basic and acidic residues" evidence="1">
    <location>
        <begin position="104"/>
        <end position="128"/>
    </location>
</feature>
<feature type="compositionally biased region" description="Low complexity" evidence="1">
    <location>
        <begin position="516"/>
        <end position="531"/>
    </location>
</feature>